<dbReference type="Proteomes" id="UP000626109">
    <property type="component" value="Unassembled WGS sequence"/>
</dbReference>
<accession>A0A813KHN9</accession>
<dbReference type="PROSITE" id="PS01358">
    <property type="entry name" value="ZF_RANBP2_1"/>
    <property type="match status" value="2"/>
</dbReference>
<proteinExistence type="predicted"/>
<dbReference type="GO" id="GO:0008270">
    <property type="term" value="F:zinc ion binding"/>
    <property type="evidence" value="ECO:0007669"/>
    <property type="project" value="UniProtKB-KW"/>
</dbReference>
<name>A0A813KHN9_POLGL</name>
<evidence type="ECO:0000256" key="4">
    <source>
        <dbReference type="PROSITE-ProRule" id="PRU00322"/>
    </source>
</evidence>
<feature type="domain" description="RanBP2-type" evidence="6">
    <location>
        <begin position="295"/>
        <end position="324"/>
    </location>
</feature>
<feature type="compositionally biased region" description="Low complexity" evidence="5">
    <location>
        <begin position="36"/>
        <end position="58"/>
    </location>
</feature>
<dbReference type="InterPro" id="IPR036443">
    <property type="entry name" value="Znf_RanBP2_sf"/>
</dbReference>
<evidence type="ECO:0000259" key="6">
    <source>
        <dbReference type="PROSITE" id="PS50199"/>
    </source>
</evidence>
<reference evidence="8" key="1">
    <citation type="submission" date="2021-02" db="EMBL/GenBank/DDBJ databases">
        <authorList>
            <person name="Dougan E. K."/>
            <person name="Rhodes N."/>
            <person name="Thang M."/>
            <person name="Chan C."/>
        </authorList>
    </citation>
    <scope>NUCLEOTIDE SEQUENCE</scope>
</reference>
<dbReference type="Gene3D" id="2.30.30.380">
    <property type="entry name" value="Zn-finger domain of Sec23/24"/>
    <property type="match status" value="1"/>
</dbReference>
<dbReference type="AlphaFoldDB" id="A0A813KHN9"/>
<dbReference type="Pfam" id="PF14634">
    <property type="entry name" value="zf-RING_5"/>
    <property type="match status" value="1"/>
</dbReference>
<dbReference type="SUPFAM" id="SSF90209">
    <property type="entry name" value="Ran binding protein zinc finger-like"/>
    <property type="match status" value="1"/>
</dbReference>
<dbReference type="PROSITE" id="PS50199">
    <property type="entry name" value="ZF_RANBP2_2"/>
    <property type="match status" value="2"/>
</dbReference>
<organism evidence="8 9">
    <name type="scientific">Polarella glacialis</name>
    <name type="common">Dinoflagellate</name>
    <dbReference type="NCBI Taxonomy" id="89957"/>
    <lineage>
        <taxon>Eukaryota</taxon>
        <taxon>Sar</taxon>
        <taxon>Alveolata</taxon>
        <taxon>Dinophyceae</taxon>
        <taxon>Suessiales</taxon>
        <taxon>Suessiaceae</taxon>
        <taxon>Polarella</taxon>
    </lineage>
</organism>
<keyword evidence="3" id="KW-0862">Zinc</keyword>
<feature type="domain" description="RanBP2-type" evidence="6">
    <location>
        <begin position="236"/>
        <end position="265"/>
    </location>
</feature>
<gene>
    <name evidence="7" type="ORF">PGLA1383_LOCUS7256</name>
    <name evidence="8" type="ORF">PGLA2088_LOCUS33524</name>
</gene>
<feature type="region of interest" description="Disordered" evidence="5">
    <location>
        <begin position="1"/>
        <end position="90"/>
    </location>
</feature>
<evidence type="ECO:0000256" key="5">
    <source>
        <dbReference type="SAM" id="MobiDB-lite"/>
    </source>
</evidence>
<keyword evidence="1" id="KW-0479">Metal-binding</keyword>
<dbReference type="SMART" id="SM00547">
    <property type="entry name" value="ZnF_RBZ"/>
    <property type="match status" value="2"/>
</dbReference>
<dbReference type="EMBL" id="CAJNNV010003145">
    <property type="protein sequence ID" value="CAE8588455.1"/>
    <property type="molecule type" value="Genomic_DNA"/>
</dbReference>
<dbReference type="SUPFAM" id="SSF57850">
    <property type="entry name" value="RING/U-box"/>
    <property type="match status" value="1"/>
</dbReference>
<evidence type="ECO:0000313" key="8">
    <source>
        <dbReference type="EMBL" id="CAE8705100.1"/>
    </source>
</evidence>
<feature type="compositionally biased region" description="Low complexity" evidence="5">
    <location>
        <begin position="212"/>
        <end position="229"/>
    </location>
</feature>
<keyword evidence="10" id="KW-1185">Reference proteome</keyword>
<protein>
    <recommendedName>
        <fullName evidence="6">RanBP2-type domain-containing protein</fullName>
    </recommendedName>
</protein>
<feature type="compositionally biased region" description="Basic and acidic residues" evidence="5">
    <location>
        <begin position="73"/>
        <end position="90"/>
    </location>
</feature>
<dbReference type="InterPro" id="IPR013083">
    <property type="entry name" value="Znf_RING/FYVE/PHD"/>
</dbReference>
<evidence type="ECO:0000256" key="1">
    <source>
        <dbReference type="ARBA" id="ARBA00022723"/>
    </source>
</evidence>
<evidence type="ECO:0000313" key="9">
    <source>
        <dbReference type="Proteomes" id="UP000626109"/>
    </source>
</evidence>
<evidence type="ECO:0000256" key="2">
    <source>
        <dbReference type="ARBA" id="ARBA00022771"/>
    </source>
</evidence>
<dbReference type="InterPro" id="IPR001876">
    <property type="entry name" value="Znf_RanBP2"/>
</dbReference>
<dbReference type="Proteomes" id="UP000654075">
    <property type="component" value="Unassembled WGS sequence"/>
</dbReference>
<sequence length="471" mass="51700">MSSDEDHEQERGRTSLPRSRSASNPSGLNPPPLAPQPQQQQQRQLQQQQFQPLQQAQPSDAAHPAPGQWLQREAYRVKAPDAQKREEARGIAHAEAENLAALRQQRRCQLVSASGQLGSSSAVSAGDMKTCREALLSRLEKEASPAEIRRKKEEQFRQKREEEKQEEQEKWLSFERDWAARQKRYLERLKRQEAEKKSRWQAWDQSQDQRGSEVASSSIGSAASSQVGSLRMPEPLADGWACDTCTLMNLATSATCQACDSRRPKRSSASAVAPAIDAGCAVASDVAPETTRTMQKPPWYCGTCTLRNSASCSSCEACGNNNNSNTTTTNSGNAAPSVMVPEVHAQGLGDWLQRNRLEEYTGRLSALGFTVSDIEAMDMTDAEEMFRLVEVSLPHRIRFKQALGLKQVVVAAPSQLPDCPVCMAPAPEGSNMVAVTPCGHTFCQTHAALALQLGSCHVCRVNPAGSQRIFL</sequence>
<evidence type="ECO:0000313" key="10">
    <source>
        <dbReference type="Proteomes" id="UP000654075"/>
    </source>
</evidence>
<dbReference type="CDD" id="cd09487">
    <property type="entry name" value="SAM_superfamily"/>
    <property type="match status" value="1"/>
</dbReference>
<evidence type="ECO:0000313" key="7">
    <source>
        <dbReference type="EMBL" id="CAE8588455.1"/>
    </source>
</evidence>
<evidence type="ECO:0000256" key="3">
    <source>
        <dbReference type="ARBA" id="ARBA00022833"/>
    </source>
</evidence>
<dbReference type="InterPro" id="IPR001841">
    <property type="entry name" value="Znf_RING"/>
</dbReference>
<comment type="caution">
    <text evidence="8">The sequence shown here is derived from an EMBL/GenBank/DDBJ whole genome shotgun (WGS) entry which is preliminary data.</text>
</comment>
<dbReference type="Gene3D" id="3.30.40.10">
    <property type="entry name" value="Zinc/RING finger domain, C3HC4 (zinc finger)"/>
    <property type="match status" value="1"/>
</dbReference>
<keyword evidence="2 4" id="KW-0863">Zinc-finger</keyword>
<feature type="compositionally biased region" description="Polar residues" evidence="5">
    <location>
        <begin position="16"/>
        <end position="27"/>
    </location>
</feature>
<feature type="region of interest" description="Disordered" evidence="5">
    <location>
        <begin position="196"/>
        <end position="230"/>
    </location>
</feature>
<dbReference type="EMBL" id="CAJNNW010030908">
    <property type="protein sequence ID" value="CAE8705100.1"/>
    <property type="molecule type" value="Genomic_DNA"/>
</dbReference>